<dbReference type="PROSITE" id="PS50062">
    <property type="entry name" value="BCL2_FAMILY"/>
    <property type="match status" value="1"/>
</dbReference>
<evidence type="ECO:0000256" key="3">
    <source>
        <dbReference type="SAM" id="Phobius"/>
    </source>
</evidence>
<comment type="caution">
    <text evidence="5">The sequence shown here is derived from an EMBL/GenBank/DDBJ whole genome shotgun (WGS) entry which is preliminary data.</text>
</comment>
<dbReference type="InterPro" id="IPR020726">
    <property type="entry name" value="Bcl2_BH2_motif_CS"/>
</dbReference>
<dbReference type="GO" id="GO:0008053">
    <property type="term" value="P:mitochondrial fusion"/>
    <property type="evidence" value="ECO:0007669"/>
    <property type="project" value="TreeGrafter"/>
</dbReference>
<evidence type="ECO:0000313" key="5">
    <source>
        <dbReference type="EMBL" id="KAJ8416187.1"/>
    </source>
</evidence>
<dbReference type="InterPro" id="IPR046371">
    <property type="entry name" value="Bcl-2_BH1-3"/>
</dbReference>
<name>A0AAD7X0N9_9TELE</name>
<dbReference type="Proteomes" id="UP001221898">
    <property type="component" value="Unassembled WGS sequence"/>
</dbReference>
<keyword evidence="3" id="KW-1133">Transmembrane helix</keyword>
<accession>A0AAD7X0N9</accession>
<dbReference type="PANTHER" id="PTHR11256">
    <property type="entry name" value="BCL-2 RELATED"/>
    <property type="match status" value="1"/>
</dbReference>
<feature type="transmembrane region" description="Helical" evidence="3">
    <location>
        <begin position="172"/>
        <end position="191"/>
    </location>
</feature>
<dbReference type="AlphaFoldDB" id="A0AAD7X0N9"/>
<proteinExistence type="inferred from homology"/>
<dbReference type="Gene3D" id="1.10.437.10">
    <property type="entry name" value="Blc2-like"/>
    <property type="match status" value="1"/>
</dbReference>
<dbReference type="PANTHER" id="PTHR11256:SF10">
    <property type="entry name" value="BCL-2-RELATED PROTEIN A1"/>
    <property type="match status" value="1"/>
</dbReference>
<dbReference type="PRINTS" id="PR01862">
    <property type="entry name" value="BCL2FAMILY"/>
</dbReference>
<dbReference type="GO" id="GO:0015267">
    <property type="term" value="F:channel activity"/>
    <property type="evidence" value="ECO:0007669"/>
    <property type="project" value="TreeGrafter"/>
</dbReference>
<dbReference type="CDD" id="cd06845">
    <property type="entry name" value="Bcl-2_like"/>
    <property type="match status" value="1"/>
</dbReference>
<dbReference type="GO" id="GO:0005741">
    <property type="term" value="C:mitochondrial outer membrane"/>
    <property type="evidence" value="ECO:0007669"/>
    <property type="project" value="TreeGrafter"/>
</dbReference>
<dbReference type="GO" id="GO:0001836">
    <property type="term" value="P:release of cytochrome c from mitochondria"/>
    <property type="evidence" value="ECO:0007669"/>
    <property type="project" value="TreeGrafter"/>
</dbReference>
<dbReference type="PROSITE" id="PS01258">
    <property type="entry name" value="BH2"/>
    <property type="match status" value="1"/>
</dbReference>
<organism evidence="5 6">
    <name type="scientific">Aldrovandia affinis</name>
    <dbReference type="NCBI Taxonomy" id="143900"/>
    <lineage>
        <taxon>Eukaryota</taxon>
        <taxon>Metazoa</taxon>
        <taxon>Chordata</taxon>
        <taxon>Craniata</taxon>
        <taxon>Vertebrata</taxon>
        <taxon>Euteleostomi</taxon>
        <taxon>Actinopterygii</taxon>
        <taxon>Neopterygii</taxon>
        <taxon>Teleostei</taxon>
        <taxon>Notacanthiformes</taxon>
        <taxon>Halosauridae</taxon>
        <taxon>Aldrovandia</taxon>
    </lineage>
</organism>
<gene>
    <name evidence="5" type="ORF">AAFF_G00382090</name>
</gene>
<keyword evidence="2" id="KW-0053">Apoptosis</keyword>
<feature type="domain" description="Bcl-2 Bcl-2 homology region 1-3" evidence="4">
    <location>
        <begin position="68"/>
        <end position="162"/>
    </location>
</feature>
<dbReference type="GO" id="GO:0097192">
    <property type="term" value="P:extrinsic apoptotic signaling pathway in absence of ligand"/>
    <property type="evidence" value="ECO:0007669"/>
    <property type="project" value="TreeGrafter"/>
</dbReference>
<keyword evidence="3" id="KW-0812">Transmembrane</keyword>
<sequence>MENEQQGAIGGQDTVDDRIMEQGAVVFRGYVIESVRTDDPQMHLVLEDLGGRENEGQDPQVKEVVSHLLKIAEELNRDTELERLIDTIELDSVQDLFFTVARKIFSDGVNWGRVVALFHFAYKLIYKALTQNHKEIICRIIGWVLQFIRENISTWIRQHGGWEGAVNNVLQLHSVTIFAAGVLTSVLLYWMTSTR</sequence>
<protein>
    <recommendedName>
        <fullName evidence="4">Bcl-2 Bcl-2 homology region 1-3 domain-containing protein</fullName>
    </recommendedName>
</protein>
<dbReference type="GO" id="GO:0008630">
    <property type="term" value="P:intrinsic apoptotic signaling pathway in response to DNA damage"/>
    <property type="evidence" value="ECO:0007669"/>
    <property type="project" value="TreeGrafter"/>
</dbReference>
<dbReference type="GO" id="GO:0051400">
    <property type="term" value="F:BH domain binding"/>
    <property type="evidence" value="ECO:0007669"/>
    <property type="project" value="TreeGrafter"/>
</dbReference>
<dbReference type="Pfam" id="PF00452">
    <property type="entry name" value="Bcl-2"/>
    <property type="match status" value="1"/>
</dbReference>
<reference evidence="5" key="1">
    <citation type="journal article" date="2023" name="Science">
        <title>Genome structures resolve the early diversification of teleost fishes.</title>
        <authorList>
            <person name="Parey E."/>
            <person name="Louis A."/>
            <person name="Montfort J."/>
            <person name="Bouchez O."/>
            <person name="Roques C."/>
            <person name="Iampietro C."/>
            <person name="Lluch J."/>
            <person name="Castinel A."/>
            <person name="Donnadieu C."/>
            <person name="Desvignes T."/>
            <person name="Floi Bucao C."/>
            <person name="Jouanno E."/>
            <person name="Wen M."/>
            <person name="Mejri S."/>
            <person name="Dirks R."/>
            <person name="Jansen H."/>
            <person name="Henkel C."/>
            <person name="Chen W.J."/>
            <person name="Zahm M."/>
            <person name="Cabau C."/>
            <person name="Klopp C."/>
            <person name="Thompson A.W."/>
            <person name="Robinson-Rechavi M."/>
            <person name="Braasch I."/>
            <person name="Lecointre G."/>
            <person name="Bobe J."/>
            <person name="Postlethwait J.H."/>
            <person name="Berthelot C."/>
            <person name="Roest Crollius H."/>
            <person name="Guiguen Y."/>
        </authorList>
    </citation>
    <scope>NUCLEOTIDE SEQUENCE</scope>
    <source>
        <strain evidence="5">NC1722</strain>
    </source>
</reference>
<evidence type="ECO:0000313" key="6">
    <source>
        <dbReference type="Proteomes" id="UP001221898"/>
    </source>
</evidence>
<dbReference type="SUPFAM" id="SSF56854">
    <property type="entry name" value="Bcl-2 inhibitors of programmed cell death"/>
    <property type="match status" value="1"/>
</dbReference>
<evidence type="ECO:0000256" key="2">
    <source>
        <dbReference type="ARBA" id="ARBA00022703"/>
    </source>
</evidence>
<dbReference type="EMBL" id="JAINUG010000007">
    <property type="protein sequence ID" value="KAJ8416187.1"/>
    <property type="molecule type" value="Genomic_DNA"/>
</dbReference>
<dbReference type="GO" id="GO:0042981">
    <property type="term" value="P:regulation of apoptotic process"/>
    <property type="evidence" value="ECO:0007669"/>
    <property type="project" value="InterPro"/>
</dbReference>
<evidence type="ECO:0000259" key="4">
    <source>
        <dbReference type="SMART" id="SM00337"/>
    </source>
</evidence>
<comment type="similarity">
    <text evidence="1">Belongs to the Bcl-2 family.</text>
</comment>
<dbReference type="InterPro" id="IPR026298">
    <property type="entry name" value="Bcl-2_fam"/>
</dbReference>
<dbReference type="InterPro" id="IPR036834">
    <property type="entry name" value="Bcl-2-like_sf"/>
</dbReference>
<evidence type="ECO:0000256" key="1">
    <source>
        <dbReference type="ARBA" id="ARBA00009458"/>
    </source>
</evidence>
<dbReference type="SMART" id="SM00337">
    <property type="entry name" value="BCL"/>
    <property type="match status" value="1"/>
</dbReference>
<keyword evidence="3" id="KW-0472">Membrane</keyword>
<dbReference type="InterPro" id="IPR002475">
    <property type="entry name" value="Bcl2-like"/>
</dbReference>
<keyword evidence="6" id="KW-1185">Reference proteome</keyword>